<accession>A0AC35GEL7</accession>
<organism evidence="1 2">
    <name type="scientific">Panagrolaimus sp. PS1159</name>
    <dbReference type="NCBI Taxonomy" id="55785"/>
    <lineage>
        <taxon>Eukaryota</taxon>
        <taxon>Metazoa</taxon>
        <taxon>Ecdysozoa</taxon>
        <taxon>Nematoda</taxon>
        <taxon>Chromadorea</taxon>
        <taxon>Rhabditida</taxon>
        <taxon>Tylenchina</taxon>
        <taxon>Panagrolaimomorpha</taxon>
        <taxon>Panagrolaimoidea</taxon>
        <taxon>Panagrolaimidae</taxon>
        <taxon>Panagrolaimus</taxon>
    </lineage>
</organism>
<sequence length="166" mass="18401">MTLTIDTTVVLFNGIPTITKDKNSIQRGILVSPSYSGFYAKLNDSNELYQLTNYGTTGNKTVASFAVKSMDQYCSVSVRNDYSGKNHSAASSYKFVTLSDTSPTYFYWLANLNSFELLTVCSPESDTLQMFVANEYSIPYGYALYDGDFYVGNLTSSNAKCSIKKL</sequence>
<name>A0AC35GEL7_9BILA</name>
<evidence type="ECO:0000313" key="1">
    <source>
        <dbReference type="Proteomes" id="UP000887580"/>
    </source>
</evidence>
<reference evidence="2" key="1">
    <citation type="submission" date="2022-11" db="UniProtKB">
        <authorList>
            <consortium name="WormBaseParasite"/>
        </authorList>
    </citation>
    <scope>IDENTIFICATION</scope>
</reference>
<dbReference type="WBParaSite" id="PS1159_v2.g4552.t1">
    <property type="protein sequence ID" value="PS1159_v2.g4552.t1"/>
    <property type="gene ID" value="PS1159_v2.g4552"/>
</dbReference>
<evidence type="ECO:0000313" key="2">
    <source>
        <dbReference type="WBParaSite" id="PS1159_v2.g4552.t1"/>
    </source>
</evidence>
<proteinExistence type="predicted"/>
<dbReference type="Proteomes" id="UP000887580">
    <property type="component" value="Unplaced"/>
</dbReference>
<protein>
    <submittedName>
        <fullName evidence="2">Uncharacterized protein</fullName>
    </submittedName>
</protein>